<evidence type="ECO:0000256" key="1">
    <source>
        <dbReference type="SAM" id="MobiDB-lite"/>
    </source>
</evidence>
<evidence type="ECO:0008006" key="4">
    <source>
        <dbReference type="Google" id="ProtNLM"/>
    </source>
</evidence>
<proteinExistence type="predicted"/>
<dbReference type="AlphaFoldDB" id="A0A7W7VCF8"/>
<accession>A0A7W7VCF8</accession>
<evidence type="ECO:0000313" key="2">
    <source>
        <dbReference type="EMBL" id="MBB4905011.1"/>
    </source>
</evidence>
<keyword evidence="3" id="KW-1185">Reference proteome</keyword>
<name>A0A7W7VCF8_9PSEU</name>
<gene>
    <name evidence="2" type="ORF">FHR82_001221</name>
</gene>
<dbReference type="Pfam" id="PF05331">
    <property type="entry name" value="DUF742"/>
    <property type="match status" value="1"/>
</dbReference>
<dbReference type="InterPro" id="IPR007995">
    <property type="entry name" value="DUF742"/>
</dbReference>
<dbReference type="RefSeq" id="WP_184809169.1">
    <property type="nucleotide sequence ID" value="NZ_JACHJQ010000001.1"/>
</dbReference>
<sequence length="124" mass="13221">MRGPDEVQADDPDLFGVRPYAMTNGRTQPSTPLDLMSLVRATGRGMVGKSQLGVEHSKALELCASPTSVAEVAALLRRPVTVTKVVLSDLIELGAVIAKFAPSESYSNDPAILEAVIDGLRRFV</sequence>
<comment type="caution">
    <text evidence="2">The sequence shown here is derived from an EMBL/GenBank/DDBJ whole genome shotgun (WGS) entry which is preliminary data.</text>
</comment>
<evidence type="ECO:0000313" key="3">
    <source>
        <dbReference type="Proteomes" id="UP000520767"/>
    </source>
</evidence>
<organism evidence="2 3">
    <name type="scientific">Actinophytocola algeriensis</name>
    <dbReference type="NCBI Taxonomy" id="1768010"/>
    <lineage>
        <taxon>Bacteria</taxon>
        <taxon>Bacillati</taxon>
        <taxon>Actinomycetota</taxon>
        <taxon>Actinomycetes</taxon>
        <taxon>Pseudonocardiales</taxon>
        <taxon>Pseudonocardiaceae</taxon>
    </lineage>
</organism>
<dbReference type="PANTHER" id="PTHR36221:SF1">
    <property type="entry name" value="DUF742 DOMAIN-CONTAINING PROTEIN"/>
    <property type="match status" value="1"/>
</dbReference>
<dbReference type="PANTHER" id="PTHR36221">
    <property type="entry name" value="DUF742 DOMAIN-CONTAINING PROTEIN"/>
    <property type="match status" value="1"/>
</dbReference>
<feature type="region of interest" description="Disordered" evidence="1">
    <location>
        <begin position="1"/>
        <end position="32"/>
    </location>
</feature>
<protein>
    <recommendedName>
        <fullName evidence="4">DUF742 domain-containing protein</fullName>
    </recommendedName>
</protein>
<dbReference type="EMBL" id="JACHJQ010000001">
    <property type="protein sequence ID" value="MBB4905011.1"/>
    <property type="molecule type" value="Genomic_DNA"/>
</dbReference>
<reference evidence="2 3" key="1">
    <citation type="submission" date="2020-08" db="EMBL/GenBank/DDBJ databases">
        <title>Genomic Encyclopedia of Type Strains, Phase III (KMG-III): the genomes of soil and plant-associated and newly described type strains.</title>
        <authorList>
            <person name="Whitman W."/>
        </authorList>
    </citation>
    <scope>NUCLEOTIDE SEQUENCE [LARGE SCALE GENOMIC DNA]</scope>
    <source>
        <strain evidence="2 3">CECT 8960</strain>
    </source>
</reference>
<dbReference type="Proteomes" id="UP000520767">
    <property type="component" value="Unassembled WGS sequence"/>
</dbReference>